<sequence>MVFGFISHAATVAIGAVYPAFKTFKVIRDANTLQMMKWLRYWTVFSSFLAAEVVGDALLLPYIVPGYTLLKLGLLLWMVSPWTNGSEAIFYKVVAPMLATHEQDFDRMVSHIVSSGQNSIEGIWDHIADRARHCVMAIAWRGHMQPFEVRAMQPAIIRAIEEQDEVDVVANYNMGTRIELHRGDAANVNAVVASRMNGADMEYGARVVEDNDEPVAPRPRRRGRAKKTADAAEGRETVPRNRRVTAKRSHSRARRVDADLSE</sequence>
<feature type="compositionally biased region" description="Basic residues" evidence="2">
    <location>
        <begin position="240"/>
        <end position="253"/>
    </location>
</feature>
<evidence type="ECO:0000256" key="1">
    <source>
        <dbReference type="RuleBase" id="RU362006"/>
    </source>
</evidence>
<dbReference type="GO" id="GO:0016020">
    <property type="term" value="C:membrane"/>
    <property type="evidence" value="ECO:0007669"/>
    <property type="project" value="UniProtKB-SubCell"/>
</dbReference>
<dbReference type="Proteomes" id="UP000036681">
    <property type="component" value="Unplaced"/>
</dbReference>
<evidence type="ECO:0000313" key="3">
    <source>
        <dbReference type="Proteomes" id="UP000036681"/>
    </source>
</evidence>
<comment type="similarity">
    <text evidence="1">Belongs to the DP1 family.</text>
</comment>
<evidence type="ECO:0000313" key="4">
    <source>
        <dbReference type="WBParaSite" id="ALUE_0001272001-mRNA-1"/>
    </source>
</evidence>
<dbReference type="PANTHER" id="PTHR12300">
    <property type="entry name" value="HVA22-LIKE PROTEINS"/>
    <property type="match status" value="1"/>
</dbReference>
<feature type="compositionally biased region" description="Basic and acidic residues" evidence="2">
    <location>
        <begin position="227"/>
        <end position="239"/>
    </location>
</feature>
<keyword evidence="3" id="KW-1185">Reference proteome</keyword>
<keyword evidence="1" id="KW-1133">Transmembrane helix</keyword>
<dbReference type="Pfam" id="PF03134">
    <property type="entry name" value="TB2_DP1_HVA22"/>
    <property type="match status" value="1"/>
</dbReference>
<keyword evidence="1" id="KW-0812">Transmembrane</keyword>
<name>A0A0M3I6M1_ASCLU</name>
<feature type="region of interest" description="Disordered" evidence="2">
    <location>
        <begin position="204"/>
        <end position="262"/>
    </location>
</feature>
<reference evidence="4" key="1">
    <citation type="submission" date="2017-02" db="UniProtKB">
        <authorList>
            <consortium name="WormBaseParasite"/>
        </authorList>
    </citation>
    <scope>IDENTIFICATION</scope>
</reference>
<evidence type="ECO:0000256" key="2">
    <source>
        <dbReference type="SAM" id="MobiDB-lite"/>
    </source>
</evidence>
<comment type="subcellular location">
    <subcellularLocation>
        <location evidence="1">Membrane</location>
        <topology evidence="1">Multi-pass membrane protein</topology>
    </subcellularLocation>
</comment>
<dbReference type="AlphaFoldDB" id="A0A0M3I6M1"/>
<accession>A0A0M3I6M1</accession>
<dbReference type="InterPro" id="IPR004345">
    <property type="entry name" value="TB2_DP1_HVA22"/>
</dbReference>
<keyword evidence="1" id="KW-0472">Membrane</keyword>
<dbReference type="WBParaSite" id="ALUE_0001272001-mRNA-1">
    <property type="protein sequence ID" value="ALUE_0001272001-mRNA-1"/>
    <property type="gene ID" value="ALUE_0001272001"/>
</dbReference>
<feature type="transmembrane region" description="Helical" evidence="1">
    <location>
        <begin position="39"/>
        <end position="64"/>
    </location>
</feature>
<protein>
    <recommendedName>
        <fullName evidence="1">Receptor expression-enhancing protein</fullName>
    </recommendedName>
</protein>
<comment type="caution">
    <text evidence="1">Lacks conserved residue(s) required for the propagation of feature annotation.</text>
</comment>
<proteinExistence type="inferred from homology"/>
<organism evidence="3 4">
    <name type="scientific">Ascaris lumbricoides</name>
    <name type="common">Giant roundworm</name>
    <dbReference type="NCBI Taxonomy" id="6252"/>
    <lineage>
        <taxon>Eukaryota</taxon>
        <taxon>Metazoa</taxon>
        <taxon>Ecdysozoa</taxon>
        <taxon>Nematoda</taxon>
        <taxon>Chromadorea</taxon>
        <taxon>Rhabditida</taxon>
        <taxon>Spirurina</taxon>
        <taxon>Ascaridomorpha</taxon>
        <taxon>Ascaridoidea</taxon>
        <taxon>Ascarididae</taxon>
        <taxon>Ascaris</taxon>
    </lineage>
</organism>